<evidence type="ECO:0000256" key="2">
    <source>
        <dbReference type="ARBA" id="ARBA00007947"/>
    </source>
</evidence>
<evidence type="ECO:0000256" key="7">
    <source>
        <dbReference type="ARBA" id="ARBA00048493"/>
    </source>
</evidence>
<evidence type="ECO:0000256" key="8">
    <source>
        <dbReference type="ARBA" id="ARBA00049628"/>
    </source>
</evidence>
<dbReference type="InterPro" id="IPR050065">
    <property type="entry name" value="GlmU-like"/>
</dbReference>
<dbReference type="AlphaFoldDB" id="A0A1F5T3J4"/>
<gene>
    <name evidence="10" type="ORF">A2478_02450</name>
</gene>
<comment type="function">
    <text evidence="8">Catalyzes the last two sequential reactions in the de novo biosynthetic pathway for UDP-N-acetylglucosamine (UDP-GlcNAc). The C-terminal domain catalyzes the transfer of acetyl group from acetyl coenzyme A to glucosamine-1-phosphate (GlcN-1-P) to produce N-acetylglucosamine-1-phosphate (GlcNAc-1-P), which is converted into UDP-GlcNAc by the transfer of uridine 5-monophosphate (from uridine 5-triphosphate), a reaction catalyzed by the N-terminal domain.</text>
</comment>
<reference evidence="10 11" key="1">
    <citation type="journal article" date="2016" name="Nat. Commun.">
        <title>Thousands of microbial genomes shed light on interconnected biogeochemical processes in an aquifer system.</title>
        <authorList>
            <person name="Anantharaman K."/>
            <person name="Brown C.T."/>
            <person name="Hug L.A."/>
            <person name="Sharon I."/>
            <person name="Castelle C.J."/>
            <person name="Probst A.J."/>
            <person name="Thomas B.C."/>
            <person name="Singh A."/>
            <person name="Wilkins M.J."/>
            <person name="Karaoz U."/>
            <person name="Brodie E.L."/>
            <person name="Williams K.H."/>
            <person name="Hubbard S.S."/>
            <person name="Banfield J.F."/>
        </authorList>
    </citation>
    <scope>NUCLEOTIDE SEQUENCE [LARGE SCALE GENOMIC DNA]</scope>
</reference>
<accession>A0A1F5T3J4</accession>
<keyword evidence="3" id="KW-0808">Transferase</keyword>
<keyword evidence="4" id="KW-0548">Nucleotidyltransferase</keyword>
<dbReference type="GO" id="GO:0019134">
    <property type="term" value="F:glucosamine-1-phosphate N-acetyltransferase activity"/>
    <property type="evidence" value="ECO:0007669"/>
    <property type="project" value="UniProtKB-EC"/>
</dbReference>
<comment type="caution">
    <text evidence="10">The sequence shown here is derived from an EMBL/GenBank/DDBJ whole genome shotgun (WGS) entry which is preliminary data.</text>
</comment>
<comment type="catalytic activity">
    <reaction evidence="7">
        <text>N-acetyl-alpha-D-glucosamine 1-phosphate + UTP + H(+) = UDP-N-acetyl-alpha-D-glucosamine + diphosphate</text>
        <dbReference type="Rhea" id="RHEA:13509"/>
        <dbReference type="ChEBI" id="CHEBI:15378"/>
        <dbReference type="ChEBI" id="CHEBI:33019"/>
        <dbReference type="ChEBI" id="CHEBI:46398"/>
        <dbReference type="ChEBI" id="CHEBI:57705"/>
        <dbReference type="ChEBI" id="CHEBI:57776"/>
        <dbReference type="EC" id="2.7.7.23"/>
    </reaction>
</comment>
<comment type="similarity">
    <text evidence="2">In the N-terminal section; belongs to the N-acetylglucosamine-1-phosphate uridyltransferase family.</text>
</comment>
<evidence type="ECO:0000256" key="1">
    <source>
        <dbReference type="ARBA" id="ARBA00007707"/>
    </source>
</evidence>
<dbReference type="GO" id="GO:0003977">
    <property type="term" value="F:UDP-N-acetylglucosamine diphosphorylase activity"/>
    <property type="evidence" value="ECO:0007669"/>
    <property type="project" value="UniProtKB-EC"/>
</dbReference>
<evidence type="ECO:0000256" key="4">
    <source>
        <dbReference type="ARBA" id="ARBA00022695"/>
    </source>
</evidence>
<dbReference type="Pfam" id="PF12804">
    <property type="entry name" value="NTP_transf_3"/>
    <property type="match status" value="1"/>
</dbReference>
<evidence type="ECO:0000313" key="10">
    <source>
        <dbReference type="EMBL" id="OGF33520.1"/>
    </source>
</evidence>
<comment type="catalytic activity">
    <reaction evidence="6">
        <text>alpha-D-glucosamine 1-phosphate + acetyl-CoA = N-acetyl-alpha-D-glucosamine 1-phosphate + CoA + H(+)</text>
        <dbReference type="Rhea" id="RHEA:13725"/>
        <dbReference type="ChEBI" id="CHEBI:15378"/>
        <dbReference type="ChEBI" id="CHEBI:57287"/>
        <dbReference type="ChEBI" id="CHEBI:57288"/>
        <dbReference type="ChEBI" id="CHEBI:57776"/>
        <dbReference type="ChEBI" id="CHEBI:58516"/>
        <dbReference type="EC" id="2.3.1.157"/>
    </reaction>
</comment>
<evidence type="ECO:0000256" key="3">
    <source>
        <dbReference type="ARBA" id="ARBA00022679"/>
    </source>
</evidence>
<protein>
    <recommendedName>
        <fullName evidence="9">MobA-like NTP transferase domain-containing protein</fullName>
    </recommendedName>
</protein>
<evidence type="ECO:0000256" key="6">
    <source>
        <dbReference type="ARBA" id="ARBA00048247"/>
    </source>
</evidence>
<proteinExistence type="inferred from homology"/>
<evidence type="ECO:0000256" key="5">
    <source>
        <dbReference type="ARBA" id="ARBA00023315"/>
    </source>
</evidence>
<dbReference type="SUPFAM" id="SSF53448">
    <property type="entry name" value="Nucleotide-diphospho-sugar transferases"/>
    <property type="match status" value="1"/>
</dbReference>
<name>A0A1F5T3J4_9BACT</name>
<comment type="similarity">
    <text evidence="1">In the C-terminal section; belongs to the transferase hexapeptide repeat family.</text>
</comment>
<dbReference type="InterPro" id="IPR029044">
    <property type="entry name" value="Nucleotide-diphossugar_trans"/>
</dbReference>
<dbReference type="Gene3D" id="3.90.550.10">
    <property type="entry name" value="Spore Coat Polysaccharide Biosynthesis Protein SpsA, Chain A"/>
    <property type="match status" value="1"/>
</dbReference>
<evidence type="ECO:0000313" key="11">
    <source>
        <dbReference type="Proteomes" id="UP000179001"/>
    </source>
</evidence>
<dbReference type="InterPro" id="IPR025877">
    <property type="entry name" value="MobA-like_NTP_Trfase"/>
</dbReference>
<dbReference type="Proteomes" id="UP000179001">
    <property type="component" value="Unassembled WGS sequence"/>
</dbReference>
<organism evidence="10 11">
    <name type="scientific">Candidatus Falkowbacteria bacterium RIFOXYC2_FULL_36_12</name>
    <dbReference type="NCBI Taxonomy" id="1798002"/>
    <lineage>
        <taxon>Bacteria</taxon>
        <taxon>Candidatus Falkowiibacteriota</taxon>
    </lineage>
</organism>
<feature type="domain" description="MobA-like NTP transferase" evidence="9">
    <location>
        <begin position="3"/>
        <end position="114"/>
    </location>
</feature>
<evidence type="ECO:0000259" key="9">
    <source>
        <dbReference type="Pfam" id="PF12804"/>
    </source>
</evidence>
<dbReference type="CDD" id="cd02540">
    <property type="entry name" value="GT2_GlmU_N_bac"/>
    <property type="match status" value="1"/>
</dbReference>
<dbReference type="PANTHER" id="PTHR43584:SF3">
    <property type="entry name" value="BIFUNCTIONAL PROTEIN GLMU"/>
    <property type="match status" value="1"/>
</dbReference>
<sequence>MQSDLPKVLVELGKRPMIEYVVETVEALNIVPVVVIGNKGDEVKEYLKNRVDYVLQKEQLGTGDAVSKVKNELKNFIGNILVLYGDHPLVKKETLEKIFTLQENTGAIITLATTRVDDFRDEFELFAYYGRILRVPIVDVVRHRTTDREGRIVAIREAKDCSEEEIKIKEVNPGYYCFDSAWLWQNIDKLKCNNIQGEYYLTDLVELAVKQKKNIQSVEIDPIQCLGANTPEQLRELEKFI</sequence>
<dbReference type="PANTHER" id="PTHR43584">
    <property type="entry name" value="NUCLEOTIDYL TRANSFERASE"/>
    <property type="match status" value="1"/>
</dbReference>
<dbReference type="EMBL" id="MFGJ01000001">
    <property type="protein sequence ID" value="OGF33520.1"/>
    <property type="molecule type" value="Genomic_DNA"/>
</dbReference>
<dbReference type="STRING" id="1798002.A2478_02450"/>
<keyword evidence="5" id="KW-0012">Acyltransferase</keyword>